<dbReference type="AlphaFoldDB" id="A0A3Q2VAS4"/>
<reference evidence="2" key="1">
    <citation type="submission" date="2025-08" db="UniProtKB">
        <authorList>
            <consortium name="Ensembl"/>
        </authorList>
    </citation>
    <scope>IDENTIFICATION</scope>
</reference>
<dbReference type="Gene3D" id="3.30.420.10">
    <property type="entry name" value="Ribonuclease H-like superfamily/Ribonuclease H"/>
    <property type="match status" value="1"/>
</dbReference>
<feature type="compositionally biased region" description="Polar residues" evidence="1">
    <location>
        <begin position="1"/>
        <end position="15"/>
    </location>
</feature>
<evidence type="ECO:0000313" key="2">
    <source>
        <dbReference type="Ensembl" id="ENSHBUP00000007849.1"/>
    </source>
</evidence>
<dbReference type="InterPro" id="IPR036397">
    <property type="entry name" value="RNaseH_sf"/>
</dbReference>
<reference evidence="2" key="2">
    <citation type="submission" date="2025-09" db="UniProtKB">
        <authorList>
            <consortium name="Ensembl"/>
        </authorList>
    </citation>
    <scope>IDENTIFICATION</scope>
</reference>
<evidence type="ECO:0000256" key="1">
    <source>
        <dbReference type="SAM" id="MobiDB-lite"/>
    </source>
</evidence>
<dbReference type="OMA" id="HHWTTEV"/>
<sequence length="118" mass="13387">MLTETNCKESQSVSDSKGHTETGANSDRKRSGRPKATTEPEDKFLCDTQLTGQQLQAQLNSGGSKQVSALLRCQNKTKSLSWAMKHHHWTTEVWKKVLRTDQSKFEIFGSSRRIFVCR</sequence>
<protein>
    <submittedName>
        <fullName evidence="2">Uncharacterized protein</fullName>
    </submittedName>
</protein>
<name>A0A3Q2VAS4_HAPBU</name>
<proteinExistence type="predicted"/>
<dbReference type="GO" id="GO:0003676">
    <property type="term" value="F:nucleic acid binding"/>
    <property type="evidence" value="ECO:0007669"/>
    <property type="project" value="InterPro"/>
</dbReference>
<organism evidence="2 3">
    <name type="scientific">Haplochromis burtoni</name>
    <name type="common">Burton's mouthbrooder</name>
    <name type="synonym">Chromis burtoni</name>
    <dbReference type="NCBI Taxonomy" id="8153"/>
    <lineage>
        <taxon>Eukaryota</taxon>
        <taxon>Metazoa</taxon>
        <taxon>Chordata</taxon>
        <taxon>Craniata</taxon>
        <taxon>Vertebrata</taxon>
        <taxon>Euteleostomi</taxon>
        <taxon>Actinopterygii</taxon>
        <taxon>Neopterygii</taxon>
        <taxon>Teleostei</taxon>
        <taxon>Neoteleostei</taxon>
        <taxon>Acanthomorphata</taxon>
        <taxon>Ovalentaria</taxon>
        <taxon>Cichlomorphae</taxon>
        <taxon>Cichliformes</taxon>
        <taxon>Cichlidae</taxon>
        <taxon>African cichlids</taxon>
        <taxon>Pseudocrenilabrinae</taxon>
        <taxon>Haplochromini</taxon>
        <taxon>Haplochromis</taxon>
    </lineage>
</organism>
<evidence type="ECO:0000313" key="3">
    <source>
        <dbReference type="Proteomes" id="UP000264840"/>
    </source>
</evidence>
<accession>A0A3Q2VAS4</accession>
<dbReference type="GeneTree" id="ENSGT00940000176997"/>
<dbReference type="Proteomes" id="UP000264840">
    <property type="component" value="Unplaced"/>
</dbReference>
<dbReference type="STRING" id="8153.ENSHBUP00000007849"/>
<keyword evidence="3" id="KW-1185">Reference proteome</keyword>
<dbReference type="Ensembl" id="ENSHBUT00000002957.1">
    <property type="protein sequence ID" value="ENSHBUP00000007849.1"/>
    <property type="gene ID" value="ENSHBUG00000009336.1"/>
</dbReference>
<feature type="region of interest" description="Disordered" evidence="1">
    <location>
        <begin position="1"/>
        <end position="43"/>
    </location>
</feature>